<gene>
    <name evidence="1" type="ORF">HYH03_015974</name>
</gene>
<proteinExistence type="predicted"/>
<name>A0A835XQS7_9CHLO</name>
<evidence type="ECO:0000313" key="2">
    <source>
        <dbReference type="Proteomes" id="UP000612055"/>
    </source>
</evidence>
<dbReference type="AlphaFoldDB" id="A0A835XQS7"/>
<protein>
    <submittedName>
        <fullName evidence="1">Uncharacterized protein</fullName>
    </submittedName>
</protein>
<evidence type="ECO:0000313" key="1">
    <source>
        <dbReference type="EMBL" id="KAG2485300.1"/>
    </source>
</evidence>
<organism evidence="1 2">
    <name type="scientific">Edaphochlamys debaryana</name>
    <dbReference type="NCBI Taxonomy" id="47281"/>
    <lineage>
        <taxon>Eukaryota</taxon>
        <taxon>Viridiplantae</taxon>
        <taxon>Chlorophyta</taxon>
        <taxon>core chlorophytes</taxon>
        <taxon>Chlorophyceae</taxon>
        <taxon>CS clade</taxon>
        <taxon>Chlamydomonadales</taxon>
        <taxon>Chlamydomonadales incertae sedis</taxon>
        <taxon>Edaphochlamys</taxon>
    </lineage>
</organism>
<keyword evidence="2" id="KW-1185">Reference proteome</keyword>
<dbReference type="EMBL" id="JAEHOE010000132">
    <property type="protein sequence ID" value="KAG2485300.1"/>
    <property type="molecule type" value="Genomic_DNA"/>
</dbReference>
<dbReference type="OrthoDB" id="406551at2759"/>
<dbReference type="Proteomes" id="UP000612055">
    <property type="component" value="Unassembled WGS sequence"/>
</dbReference>
<reference evidence="1" key="1">
    <citation type="journal article" date="2020" name="bioRxiv">
        <title>Comparative genomics of Chlamydomonas.</title>
        <authorList>
            <person name="Craig R.J."/>
            <person name="Hasan A.R."/>
            <person name="Ness R.W."/>
            <person name="Keightley P.D."/>
        </authorList>
    </citation>
    <scope>NUCLEOTIDE SEQUENCE</scope>
    <source>
        <strain evidence="1">CCAP 11/70</strain>
    </source>
</reference>
<sequence>MDAPEPFWYKQFSIRFNETTKIFSTKHTEGTWHYDALGLREAIHRDNGQGDRYCGSIHPFTETPCSHIVVEGNRYLVFPDLGECCLCCTAAKGCGILAPTWLTGAAFQGTVTLRGMPAYKWRQDGLQPNYWYTSADEAQIPLELDQEPNDRQSLWPDSFAAGPPPDEAFALPEGCRSRCSLTSVCTIAAEAEGEAEEGQGEVV</sequence>
<accession>A0A835XQS7</accession>
<comment type="caution">
    <text evidence="1">The sequence shown here is derived from an EMBL/GenBank/DDBJ whole genome shotgun (WGS) entry which is preliminary data.</text>
</comment>